<feature type="transmembrane region" description="Helical" evidence="8">
    <location>
        <begin position="183"/>
        <end position="207"/>
    </location>
</feature>
<keyword evidence="11" id="KW-1185">Reference proteome</keyword>
<name>A0A428PJE4_9HYPO</name>
<keyword evidence="5 8" id="KW-1133">Transmembrane helix</keyword>
<keyword evidence="6 8" id="KW-0472">Membrane</keyword>
<proteinExistence type="inferred from homology"/>
<evidence type="ECO:0000256" key="3">
    <source>
        <dbReference type="ARBA" id="ARBA00022448"/>
    </source>
</evidence>
<evidence type="ECO:0000313" key="11">
    <source>
        <dbReference type="Proteomes" id="UP000288168"/>
    </source>
</evidence>
<evidence type="ECO:0000256" key="8">
    <source>
        <dbReference type="SAM" id="Phobius"/>
    </source>
</evidence>
<dbReference type="OrthoDB" id="6612291at2759"/>
<evidence type="ECO:0000256" key="2">
    <source>
        <dbReference type="ARBA" id="ARBA00010992"/>
    </source>
</evidence>
<dbReference type="PANTHER" id="PTHR48022:SF49">
    <property type="entry name" value="SUGAR TRANSPORTER, PUTATIVE (AFU_ORTHOLOGUE AFUA_8G01340)-RELATED"/>
    <property type="match status" value="1"/>
</dbReference>
<evidence type="ECO:0000256" key="7">
    <source>
        <dbReference type="RuleBase" id="RU003346"/>
    </source>
</evidence>
<feature type="transmembrane region" description="Helical" evidence="8">
    <location>
        <begin position="157"/>
        <end position="176"/>
    </location>
</feature>
<dbReference type="InterPro" id="IPR036259">
    <property type="entry name" value="MFS_trans_sf"/>
</dbReference>
<dbReference type="PANTHER" id="PTHR48022">
    <property type="entry name" value="PLASTIDIC GLUCOSE TRANSPORTER 4"/>
    <property type="match status" value="1"/>
</dbReference>
<reference evidence="10 11" key="1">
    <citation type="submission" date="2017-06" db="EMBL/GenBank/DDBJ databases">
        <title>Comparative genomic analysis of Ambrosia Fusariam Clade fungi.</title>
        <authorList>
            <person name="Stajich J.E."/>
            <person name="Carrillo J."/>
            <person name="Kijimoto T."/>
            <person name="Eskalen A."/>
            <person name="O'Donnell K."/>
            <person name="Kasson M."/>
        </authorList>
    </citation>
    <scope>NUCLEOTIDE SEQUENCE [LARGE SCALE GENOMIC DNA]</scope>
    <source>
        <strain evidence="10 11">NRRL62584</strain>
    </source>
</reference>
<dbReference type="InterPro" id="IPR050360">
    <property type="entry name" value="MFS_Sugar_Transporters"/>
</dbReference>
<keyword evidence="3 7" id="KW-0813">Transport</keyword>
<dbReference type="PROSITE" id="PS50850">
    <property type="entry name" value="MFS"/>
    <property type="match status" value="1"/>
</dbReference>
<feature type="transmembrane region" description="Helical" evidence="8">
    <location>
        <begin position="520"/>
        <end position="541"/>
    </location>
</feature>
<protein>
    <recommendedName>
        <fullName evidence="9">Major facilitator superfamily (MFS) profile domain-containing protein</fullName>
    </recommendedName>
</protein>
<keyword evidence="4 8" id="KW-0812">Transmembrane</keyword>
<evidence type="ECO:0000256" key="5">
    <source>
        <dbReference type="ARBA" id="ARBA00022989"/>
    </source>
</evidence>
<accession>A0A428PJE4</accession>
<dbReference type="GO" id="GO:0016020">
    <property type="term" value="C:membrane"/>
    <property type="evidence" value="ECO:0007669"/>
    <property type="project" value="UniProtKB-SubCell"/>
</dbReference>
<comment type="subcellular location">
    <subcellularLocation>
        <location evidence="1">Membrane</location>
        <topology evidence="1">Multi-pass membrane protein</topology>
    </subcellularLocation>
</comment>
<comment type="caution">
    <text evidence="10">The sequence shown here is derived from an EMBL/GenBank/DDBJ whole genome shotgun (WGS) entry which is preliminary data.</text>
</comment>
<dbReference type="Gene3D" id="1.20.1250.20">
    <property type="entry name" value="MFS general substrate transporter like domains"/>
    <property type="match status" value="1"/>
</dbReference>
<evidence type="ECO:0000256" key="1">
    <source>
        <dbReference type="ARBA" id="ARBA00004141"/>
    </source>
</evidence>
<organism evidence="10 11">
    <name type="scientific">Fusarium duplospermum</name>
    <dbReference type="NCBI Taxonomy" id="1325734"/>
    <lineage>
        <taxon>Eukaryota</taxon>
        <taxon>Fungi</taxon>
        <taxon>Dikarya</taxon>
        <taxon>Ascomycota</taxon>
        <taxon>Pezizomycotina</taxon>
        <taxon>Sordariomycetes</taxon>
        <taxon>Hypocreomycetidae</taxon>
        <taxon>Hypocreales</taxon>
        <taxon>Nectriaceae</taxon>
        <taxon>Fusarium</taxon>
        <taxon>Fusarium solani species complex</taxon>
    </lineage>
</organism>
<evidence type="ECO:0000256" key="4">
    <source>
        <dbReference type="ARBA" id="ARBA00022692"/>
    </source>
</evidence>
<feature type="transmembrane region" description="Helical" evidence="8">
    <location>
        <begin position="425"/>
        <end position="447"/>
    </location>
</feature>
<feature type="transmembrane region" description="Helical" evidence="8">
    <location>
        <begin position="274"/>
        <end position="299"/>
    </location>
</feature>
<evidence type="ECO:0000259" key="9">
    <source>
        <dbReference type="PROSITE" id="PS50850"/>
    </source>
</evidence>
<dbReference type="EMBL" id="NKCI01000126">
    <property type="protein sequence ID" value="RSL53135.1"/>
    <property type="molecule type" value="Genomic_DNA"/>
</dbReference>
<dbReference type="AlphaFoldDB" id="A0A428PJE4"/>
<dbReference type="Proteomes" id="UP000288168">
    <property type="component" value="Unassembled WGS sequence"/>
</dbReference>
<dbReference type="GO" id="GO:0005351">
    <property type="term" value="F:carbohydrate:proton symporter activity"/>
    <property type="evidence" value="ECO:0007669"/>
    <property type="project" value="TreeGrafter"/>
</dbReference>
<dbReference type="InterPro" id="IPR020846">
    <property type="entry name" value="MFS_dom"/>
</dbReference>
<feature type="transmembrane region" description="Helical" evidence="8">
    <location>
        <begin position="243"/>
        <end position="262"/>
    </location>
</feature>
<dbReference type="InterPro" id="IPR003663">
    <property type="entry name" value="Sugar/inositol_transpt"/>
</dbReference>
<feature type="transmembrane region" description="Helical" evidence="8">
    <location>
        <begin position="213"/>
        <end position="231"/>
    </location>
</feature>
<dbReference type="NCBIfam" id="TIGR00879">
    <property type="entry name" value="SP"/>
    <property type="match status" value="1"/>
</dbReference>
<dbReference type="InterPro" id="IPR005829">
    <property type="entry name" value="Sugar_transporter_CS"/>
</dbReference>
<dbReference type="SUPFAM" id="SSF103473">
    <property type="entry name" value="MFS general substrate transporter"/>
    <property type="match status" value="1"/>
</dbReference>
<feature type="transmembrane region" description="Helical" evidence="8">
    <location>
        <begin position="400"/>
        <end position="418"/>
    </location>
</feature>
<dbReference type="Pfam" id="PF00083">
    <property type="entry name" value="Sugar_tr"/>
    <property type="match status" value="1"/>
</dbReference>
<feature type="transmembrane region" description="Helical" evidence="8">
    <location>
        <begin position="453"/>
        <end position="478"/>
    </location>
</feature>
<dbReference type="PROSITE" id="PS00217">
    <property type="entry name" value="SUGAR_TRANSPORT_2"/>
    <property type="match status" value="1"/>
</dbReference>
<feature type="transmembrane region" description="Helical" evidence="8">
    <location>
        <begin position="490"/>
        <end position="508"/>
    </location>
</feature>
<evidence type="ECO:0000313" key="10">
    <source>
        <dbReference type="EMBL" id="RSL53135.1"/>
    </source>
</evidence>
<sequence>MLTFIGRGHKGDDSRDEIALVEIHSEQASAKDQEVVSEPVPVSPRSRAWATAVDMGGPGRISVSSNDIPDHVRRTLQRERQVTFWGTCRQYPKAVAWSLMLFCTIIMEAFDKSLIQGFIAFPPFRRRYGTPITNVDDPTVTQDYEISPTWQMGLQNAAIACEIVGLLAHGYITYLIGYRKMLVLCMVWLMIAIFASFFANSIAMLAVGQALCGFPWGVIQTLAATYAAEVVPSTLRAILLSNVNMCWLIGQFAAMGVLRIFVDDETEWSYRLPFAIQWAIAVPLIIGVCFCPNSPWWLIRHERPDEARKALKRLTNGHSLNIEDTIVVMEHTNHLENKYNYGGASYRDCFKGANRRRTEIACAVWACQALCGSTLTSYGAYFLTQAGFNAAHSFTLSTGMYGMGIFGGMISWIFLSFVGRRKLYLTGLSCALGFLTVGGISSIALASTGVTNWILGGIIIAMTFTYNITIGPVCYVLVAEIPSTRLRVKTVALARVTYNIFMMLNNVVVPQMLSPTAWNLKGRVCFVYIGTTLLCLIWAYLRLPECKSLSYLELDILFEKRAPTKKFKEFQDRLQGTAYMSASRIERSKNPWHGWMAYS</sequence>
<feature type="transmembrane region" description="Helical" evidence="8">
    <location>
        <begin position="360"/>
        <end position="380"/>
    </location>
</feature>
<evidence type="ECO:0000256" key="6">
    <source>
        <dbReference type="ARBA" id="ARBA00023136"/>
    </source>
</evidence>
<gene>
    <name evidence="10" type="ORF">CEP54_010563</name>
</gene>
<feature type="domain" description="Major facilitator superfamily (MFS) profile" evidence="9">
    <location>
        <begin position="97"/>
        <end position="547"/>
    </location>
</feature>
<dbReference type="FunFam" id="1.20.1250.20:FF:000078">
    <property type="entry name" value="MFS maltose transporter, putative"/>
    <property type="match status" value="1"/>
</dbReference>
<dbReference type="InterPro" id="IPR005828">
    <property type="entry name" value="MFS_sugar_transport-like"/>
</dbReference>
<comment type="similarity">
    <text evidence="2 7">Belongs to the major facilitator superfamily. Sugar transporter (TC 2.A.1.1) family.</text>
</comment>